<feature type="chain" id="PRO_5035319568" description="ribonuclease P" evidence="16">
    <location>
        <begin position="20"/>
        <end position="635"/>
    </location>
</feature>
<gene>
    <name evidence="19" type="ORF">KFE25_013651</name>
</gene>
<dbReference type="Proteomes" id="UP000751190">
    <property type="component" value="Unassembled WGS sequence"/>
</dbReference>
<dbReference type="AlphaFoldDB" id="A0A8J5XNP9"/>
<evidence type="ECO:0000259" key="18">
    <source>
        <dbReference type="Pfam" id="PF17177"/>
    </source>
</evidence>
<dbReference type="InterPro" id="IPR002885">
    <property type="entry name" value="PPR_rpt"/>
</dbReference>
<evidence type="ECO:0000256" key="10">
    <source>
        <dbReference type="ARBA" id="ARBA00022801"/>
    </source>
</evidence>
<dbReference type="InterPro" id="IPR031595">
    <property type="entry name" value="PRORP_C"/>
</dbReference>
<feature type="repeat" description="PPR" evidence="15">
    <location>
        <begin position="131"/>
        <end position="165"/>
    </location>
</feature>
<dbReference type="Gene3D" id="1.25.40.10">
    <property type="entry name" value="Tetratricopeptide repeat domain"/>
    <property type="match status" value="1"/>
</dbReference>
<evidence type="ECO:0000313" key="19">
    <source>
        <dbReference type="EMBL" id="KAG8468568.1"/>
    </source>
</evidence>
<feature type="signal peptide" evidence="16">
    <location>
        <begin position="1"/>
        <end position="19"/>
    </location>
</feature>
<comment type="subcellular location">
    <subcellularLocation>
        <location evidence="3">Mitochondrion</location>
    </subcellularLocation>
</comment>
<evidence type="ECO:0000256" key="14">
    <source>
        <dbReference type="ARBA" id="ARBA00023128"/>
    </source>
</evidence>
<dbReference type="InterPro" id="IPR011990">
    <property type="entry name" value="TPR-like_helical_dom_sf"/>
</dbReference>
<keyword evidence="12" id="KW-0460">Magnesium</keyword>
<dbReference type="Pfam" id="PF16953">
    <property type="entry name" value="PRORP"/>
    <property type="match status" value="1"/>
</dbReference>
<keyword evidence="7" id="KW-0540">Nuclease</keyword>
<evidence type="ECO:0000256" key="13">
    <source>
        <dbReference type="ARBA" id="ARBA00022946"/>
    </source>
</evidence>
<proteinExistence type="inferred from homology"/>
<keyword evidence="10" id="KW-0378">Hydrolase</keyword>
<dbReference type="GO" id="GO:0004526">
    <property type="term" value="F:ribonuclease P activity"/>
    <property type="evidence" value="ECO:0007669"/>
    <property type="project" value="UniProtKB-EC"/>
</dbReference>
<evidence type="ECO:0000256" key="12">
    <source>
        <dbReference type="ARBA" id="ARBA00022842"/>
    </source>
</evidence>
<dbReference type="PANTHER" id="PTHR13547">
    <property type="match status" value="1"/>
</dbReference>
<dbReference type="GO" id="GO:0046872">
    <property type="term" value="F:metal ion binding"/>
    <property type="evidence" value="ECO:0007669"/>
    <property type="project" value="UniProtKB-KW"/>
</dbReference>
<organism evidence="19 20">
    <name type="scientific">Diacronema lutheri</name>
    <name type="common">Unicellular marine alga</name>
    <name type="synonym">Monochrysis lutheri</name>
    <dbReference type="NCBI Taxonomy" id="2081491"/>
    <lineage>
        <taxon>Eukaryota</taxon>
        <taxon>Haptista</taxon>
        <taxon>Haptophyta</taxon>
        <taxon>Pavlovophyceae</taxon>
        <taxon>Pavlovales</taxon>
        <taxon>Pavlovaceae</taxon>
        <taxon>Diacronema</taxon>
    </lineage>
</organism>
<comment type="catalytic activity">
    <reaction evidence="1">
        <text>Endonucleolytic cleavage of RNA, removing 5'-extranucleotides from tRNA precursor.</text>
        <dbReference type="EC" id="3.1.26.5"/>
    </reaction>
</comment>
<dbReference type="EMBL" id="JAGTXO010000004">
    <property type="protein sequence ID" value="KAG8468568.1"/>
    <property type="molecule type" value="Genomic_DNA"/>
</dbReference>
<dbReference type="PROSITE" id="PS51375">
    <property type="entry name" value="PPR"/>
    <property type="match status" value="1"/>
</dbReference>
<evidence type="ECO:0000256" key="15">
    <source>
        <dbReference type="PROSITE-ProRule" id="PRU00708"/>
    </source>
</evidence>
<evidence type="ECO:0000256" key="6">
    <source>
        <dbReference type="ARBA" id="ARBA00022694"/>
    </source>
</evidence>
<evidence type="ECO:0000256" key="9">
    <source>
        <dbReference type="ARBA" id="ARBA00022737"/>
    </source>
</evidence>
<dbReference type="GO" id="GO:0005739">
    <property type="term" value="C:mitochondrion"/>
    <property type="evidence" value="ECO:0007669"/>
    <property type="project" value="UniProtKB-SubCell"/>
</dbReference>
<feature type="domain" description="PRORP" evidence="17">
    <location>
        <begin position="273"/>
        <end position="512"/>
    </location>
</feature>
<comment type="caution">
    <text evidence="19">The sequence shown here is derived from an EMBL/GenBank/DDBJ whole genome shotgun (WGS) entry which is preliminary data.</text>
</comment>
<dbReference type="NCBIfam" id="TIGR00756">
    <property type="entry name" value="PPR"/>
    <property type="match status" value="1"/>
</dbReference>
<dbReference type="Pfam" id="PF17177">
    <property type="entry name" value="PPR_long"/>
    <property type="match status" value="1"/>
</dbReference>
<dbReference type="OMA" id="DAHMFES"/>
<dbReference type="OrthoDB" id="46913at2759"/>
<keyword evidence="14" id="KW-0496">Mitochondrion</keyword>
<evidence type="ECO:0000256" key="16">
    <source>
        <dbReference type="SAM" id="SignalP"/>
    </source>
</evidence>
<evidence type="ECO:0000256" key="3">
    <source>
        <dbReference type="ARBA" id="ARBA00004173"/>
    </source>
</evidence>
<evidence type="ECO:0000256" key="4">
    <source>
        <dbReference type="ARBA" id="ARBA00007626"/>
    </source>
</evidence>
<keyword evidence="20" id="KW-1185">Reference proteome</keyword>
<dbReference type="InterPro" id="IPR033443">
    <property type="entry name" value="PROP1-like_PPR_dom"/>
</dbReference>
<evidence type="ECO:0000313" key="20">
    <source>
        <dbReference type="Proteomes" id="UP000751190"/>
    </source>
</evidence>
<keyword evidence="8" id="KW-0479">Metal-binding</keyword>
<dbReference type="Gene3D" id="3.40.50.11980">
    <property type="match status" value="1"/>
</dbReference>
<evidence type="ECO:0000259" key="17">
    <source>
        <dbReference type="Pfam" id="PF16953"/>
    </source>
</evidence>
<keyword evidence="16" id="KW-0732">Signal</keyword>
<name>A0A8J5XNP9_DIALT</name>
<sequence length="635" mass="70107">MLVSARMLVLHMWLLAATATQRSLRAHLRPARLGRALCAAANVRPTEGEGTAAGTPTSLPGATAKERRTHVLQLCHDLRAEEAVACIQRIEHSGEPIPTFIYNSLIIACADQRALVQSLVERMWSGALRADDGTYSALVRNFVHWGDLGRAVRVLHRMREKGMVIRRRVVQPLIERLCTQGRARAAVRVLQRTEHLGVMYAAEDFAMMLEACCRAGELGHVEPLLVRLRDECDDRLPDTVLTTVERALGAARFADGSACFELARVQIGADELRCTHCDTELVQLRLSDEQRRQVRERLVERARAVDPTGLLTQSLEAIEAWLARSPPYDCVIDGPNVAYDDQNFVGGRFNYYQVEDMRQRAQAMGLRPMLVMPVKYMPSNFPQARIPNHTRRQRHAMTDLSIEELLIIEHWRQLDVVFEAELSGKDDWVWIYASLLGNGRLVVTNDEMRDHWLHLLEHRLFRRWKEAQIIRFQFARQGNVGRDGCWSINMREPRPWAHATQRAENGVWHLAAASGDGWLCAQPLGELPPEPLLRAPMRRAARAVGPLSEHCTCARAPDGVHRGAGGGGDLRAVFGGSHPTEATAVLVAARESAAAADVVAASAADQEGGAAAAAPSCAPASLLSAAPSGASPPLS</sequence>
<keyword evidence="13" id="KW-0809">Transit peptide</keyword>
<keyword evidence="9" id="KW-0677">Repeat</keyword>
<comment type="similarity">
    <text evidence="4">Belongs to the PPR family. P subfamily.</text>
</comment>
<evidence type="ECO:0000256" key="11">
    <source>
        <dbReference type="ARBA" id="ARBA00022833"/>
    </source>
</evidence>
<evidence type="ECO:0000256" key="1">
    <source>
        <dbReference type="ARBA" id="ARBA00000928"/>
    </source>
</evidence>
<keyword evidence="6" id="KW-0819">tRNA processing</keyword>
<evidence type="ECO:0000256" key="2">
    <source>
        <dbReference type="ARBA" id="ARBA00001946"/>
    </source>
</evidence>
<dbReference type="EC" id="3.1.26.5" evidence="5"/>
<reference evidence="19" key="1">
    <citation type="submission" date="2021-05" db="EMBL/GenBank/DDBJ databases">
        <title>The genome of the haptophyte Pavlova lutheri (Diacronema luteri, Pavlovales) - a model for lipid biosynthesis in eukaryotic algae.</title>
        <authorList>
            <person name="Hulatt C.J."/>
            <person name="Posewitz M.C."/>
        </authorList>
    </citation>
    <scope>NUCLEOTIDE SEQUENCE</scope>
    <source>
        <strain evidence="19">NIVA-4/92</strain>
    </source>
</reference>
<protein>
    <recommendedName>
        <fullName evidence="5">ribonuclease P</fullName>
        <ecNumber evidence="5">3.1.26.5</ecNumber>
    </recommendedName>
</protein>
<keyword evidence="11" id="KW-0862">Zinc</keyword>
<feature type="domain" description="PROP1-like PPR" evidence="18">
    <location>
        <begin position="81"/>
        <end position="233"/>
    </location>
</feature>
<evidence type="ECO:0000256" key="7">
    <source>
        <dbReference type="ARBA" id="ARBA00022722"/>
    </source>
</evidence>
<comment type="cofactor">
    <cofactor evidence="2">
        <name>Mg(2+)</name>
        <dbReference type="ChEBI" id="CHEBI:18420"/>
    </cofactor>
</comment>
<dbReference type="GO" id="GO:0001682">
    <property type="term" value="P:tRNA 5'-leader removal"/>
    <property type="evidence" value="ECO:0007669"/>
    <property type="project" value="TreeGrafter"/>
</dbReference>
<dbReference type="PANTHER" id="PTHR13547:SF1">
    <property type="entry name" value="MITOCHONDRIAL RIBONUCLEASE P CATALYTIC SUBUNIT"/>
    <property type="match status" value="1"/>
</dbReference>
<evidence type="ECO:0000256" key="8">
    <source>
        <dbReference type="ARBA" id="ARBA00022723"/>
    </source>
</evidence>
<evidence type="ECO:0000256" key="5">
    <source>
        <dbReference type="ARBA" id="ARBA00012179"/>
    </source>
</evidence>
<accession>A0A8J5XNP9</accession>